<proteinExistence type="predicted"/>
<accession>A0ABT1A0C2</accession>
<keyword evidence="3" id="KW-0804">Transcription</keyword>
<dbReference type="SUPFAM" id="SSF48498">
    <property type="entry name" value="Tetracyclin repressor-like, C-terminal domain"/>
    <property type="match status" value="1"/>
</dbReference>
<dbReference type="InterPro" id="IPR011075">
    <property type="entry name" value="TetR_C"/>
</dbReference>
<dbReference type="InterPro" id="IPR009057">
    <property type="entry name" value="Homeodomain-like_sf"/>
</dbReference>
<dbReference type="Pfam" id="PF16859">
    <property type="entry name" value="TetR_C_11"/>
    <property type="match status" value="1"/>
</dbReference>
<dbReference type="InterPro" id="IPR001647">
    <property type="entry name" value="HTH_TetR"/>
</dbReference>
<dbReference type="PROSITE" id="PS50977">
    <property type="entry name" value="HTH_TETR_2"/>
    <property type="match status" value="1"/>
</dbReference>
<name>A0ABT1A0C2_9PSEU</name>
<dbReference type="EMBL" id="JAGSOV010000034">
    <property type="protein sequence ID" value="MCO1656388.1"/>
    <property type="molecule type" value="Genomic_DNA"/>
</dbReference>
<comment type="caution">
    <text evidence="6">The sequence shown here is derived from an EMBL/GenBank/DDBJ whole genome shotgun (WGS) entry which is preliminary data.</text>
</comment>
<dbReference type="Proteomes" id="UP001165283">
    <property type="component" value="Unassembled WGS sequence"/>
</dbReference>
<dbReference type="InterPro" id="IPR036271">
    <property type="entry name" value="Tet_transcr_reg_TetR-rel_C_sf"/>
</dbReference>
<dbReference type="RefSeq" id="WP_252439050.1">
    <property type="nucleotide sequence ID" value="NZ_JAGSOV010000034.1"/>
</dbReference>
<evidence type="ECO:0000313" key="6">
    <source>
        <dbReference type="EMBL" id="MCO1656388.1"/>
    </source>
</evidence>
<evidence type="ECO:0000259" key="5">
    <source>
        <dbReference type="PROSITE" id="PS50977"/>
    </source>
</evidence>
<keyword evidence="1" id="KW-0805">Transcription regulation</keyword>
<evidence type="ECO:0000256" key="3">
    <source>
        <dbReference type="ARBA" id="ARBA00023163"/>
    </source>
</evidence>
<keyword evidence="7" id="KW-1185">Reference proteome</keyword>
<feature type="domain" description="HTH tetR-type" evidence="5">
    <location>
        <begin position="17"/>
        <end position="77"/>
    </location>
</feature>
<sequence length="201" mass="21289">MTAPEPVLAARPGGRSARIRAAVHRAVVQLVAEDPADGLTVPIVAARAGVHATTVYRRWRTVGELLSDVATSRFSGEIVVPDTGSLRGDLRRWAADVATDLADPDVLALMRAALGAGGQQGACACRGDRERQLAAMIERERARRSGPVPSVERAADVLLGPLYYRAIFANAPGSPEWARDLVDILLPGPVDPTDDGARSRA</sequence>
<keyword evidence="2 4" id="KW-0238">DNA-binding</keyword>
<evidence type="ECO:0000256" key="1">
    <source>
        <dbReference type="ARBA" id="ARBA00023015"/>
    </source>
</evidence>
<evidence type="ECO:0000313" key="7">
    <source>
        <dbReference type="Proteomes" id="UP001165283"/>
    </source>
</evidence>
<gene>
    <name evidence="6" type="ORF">KDL28_15105</name>
</gene>
<feature type="DNA-binding region" description="H-T-H motif" evidence="4">
    <location>
        <begin position="40"/>
        <end position="59"/>
    </location>
</feature>
<protein>
    <submittedName>
        <fullName evidence="6">TetR/AcrR family transcriptional regulator C-terminal ligand-binding domain-containing protein</fullName>
    </submittedName>
</protein>
<dbReference type="Gene3D" id="1.10.357.10">
    <property type="entry name" value="Tetracycline Repressor, domain 2"/>
    <property type="match status" value="1"/>
</dbReference>
<evidence type="ECO:0000256" key="2">
    <source>
        <dbReference type="ARBA" id="ARBA00023125"/>
    </source>
</evidence>
<evidence type="ECO:0000256" key="4">
    <source>
        <dbReference type="PROSITE-ProRule" id="PRU00335"/>
    </source>
</evidence>
<dbReference type="SUPFAM" id="SSF46689">
    <property type="entry name" value="Homeodomain-like"/>
    <property type="match status" value="1"/>
</dbReference>
<organism evidence="6 7">
    <name type="scientific">Pseudonocardia humida</name>
    <dbReference type="NCBI Taxonomy" id="2800819"/>
    <lineage>
        <taxon>Bacteria</taxon>
        <taxon>Bacillati</taxon>
        <taxon>Actinomycetota</taxon>
        <taxon>Actinomycetes</taxon>
        <taxon>Pseudonocardiales</taxon>
        <taxon>Pseudonocardiaceae</taxon>
        <taxon>Pseudonocardia</taxon>
    </lineage>
</organism>
<reference evidence="6" key="1">
    <citation type="submission" date="2021-04" db="EMBL/GenBank/DDBJ databases">
        <title>Pseudonocardia sp. nov., isolated from sandy soil of mangrove forest.</title>
        <authorList>
            <person name="Zan Z."/>
            <person name="Huang R."/>
            <person name="Liu W."/>
        </authorList>
    </citation>
    <scope>NUCLEOTIDE SEQUENCE</scope>
    <source>
        <strain evidence="6">S2-4</strain>
    </source>
</reference>
<dbReference type="Gene3D" id="1.10.10.60">
    <property type="entry name" value="Homeodomain-like"/>
    <property type="match status" value="1"/>
</dbReference>